<evidence type="ECO:0000256" key="5">
    <source>
        <dbReference type="ARBA" id="ARBA00030766"/>
    </source>
</evidence>
<dbReference type="Pfam" id="PF01798">
    <property type="entry name" value="Nop"/>
    <property type="match status" value="1"/>
</dbReference>
<feature type="compositionally biased region" description="Basic residues" evidence="7">
    <location>
        <begin position="139"/>
        <end position="148"/>
    </location>
</feature>
<evidence type="ECO:0000259" key="8">
    <source>
        <dbReference type="PROSITE" id="PS51358"/>
    </source>
</evidence>
<feature type="domain" description="Nop" evidence="8">
    <location>
        <begin position="1"/>
        <end position="121"/>
    </location>
</feature>
<evidence type="ECO:0000256" key="7">
    <source>
        <dbReference type="SAM" id="MobiDB-lite"/>
    </source>
</evidence>
<dbReference type="InterPro" id="IPR019175">
    <property type="entry name" value="Prp31_C"/>
</dbReference>
<protein>
    <recommendedName>
        <fullName evidence="2">U4/U6 small nuclear ribonucleoprotein Prp31</fullName>
    </recommendedName>
    <alternativeName>
        <fullName evidence="5">Pre-mRNA-processing factor 31</fullName>
    </alternativeName>
</protein>
<dbReference type="EMBL" id="CAACVG010009229">
    <property type="protein sequence ID" value="VEN52633.1"/>
    <property type="molecule type" value="Genomic_DNA"/>
</dbReference>
<accession>A0A653CY30</accession>
<dbReference type="InterPro" id="IPR002687">
    <property type="entry name" value="Nop_dom"/>
</dbReference>
<dbReference type="AlphaFoldDB" id="A0A653CY30"/>
<reference evidence="9 10" key="1">
    <citation type="submission" date="2019-01" db="EMBL/GenBank/DDBJ databases">
        <authorList>
            <person name="Sayadi A."/>
        </authorList>
    </citation>
    <scope>NUCLEOTIDE SEQUENCE [LARGE SCALE GENOMIC DNA]</scope>
</reference>
<dbReference type="GO" id="GO:0046540">
    <property type="term" value="C:U4/U6 x U5 tri-snRNP complex"/>
    <property type="evidence" value="ECO:0007669"/>
    <property type="project" value="InterPro"/>
</dbReference>
<evidence type="ECO:0000256" key="2">
    <source>
        <dbReference type="ARBA" id="ARBA00013538"/>
    </source>
</evidence>
<evidence type="ECO:0000256" key="3">
    <source>
        <dbReference type="ARBA" id="ARBA00023242"/>
    </source>
</evidence>
<gene>
    <name evidence="9" type="ORF">CALMAC_LOCUS12686</name>
</gene>
<dbReference type="Gene3D" id="1.10.246.90">
    <property type="entry name" value="Nop domain"/>
    <property type="match status" value="1"/>
</dbReference>
<dbReference type="InterPro" id="IPR036070">
    <property type="entry name" value="Nop_dom_sf"/>
</dbReference>
<dbReference type="GO" id="GO:0005687">
    <property type="term" value="C:U4 snRNP"/>
    <property type="evidence" value="ECO:0007669"/>
    <property type="project" value="TreeGrafter"/>
</dbReference>
<dbReference type="InterPro" id="IPR027105">
    <property type="entry name" value="Prp31"/>
</dbReference>
<dbReference type="PANTHER" id="PTHR13904:SF0">
    <property type="entry name" value="U4_U6 SMALL NUCLEAR RIBONUCLEOPROTEIN PRP31"/>
    <property type="match status" value="1"/>
</dbReference>
<comment type="function">
    <text evidence="6">Involved in pre-mRNA splicing as component of the spliceosome. Required for the assembly of the U4/U5/U6 tri-snRNP complex, one of the building blocks of the spliceosome.</text>
</comment>
<dbReference type="InterPro" id="IPR042239">
    <property type="entry name" value="Nop_C"/>
</dbReference>
<dbReference type="GO" id="GO:0071011">
    <property type="term" value="C:precatalytic spliceosome"/>
    <property type="evidence" value="ECO:0007669"/>
    <property type="project" value="TreeGrafter"/>
</dbReference>
<evidence type="ECO:0000313" key="10">
    <source>
        <dbReference type="Proteomes" id="UP000410492"/>
    </source>
</evidence>
<dbReference type="PANTHER" id="PTHR13904">
    <property type="entry name" value="PRE-MRNA SPLICING FACTOR PRP31"/>
    <property type="match status" value="1"/>
</dbReference>
<name>A0A653CY30_CALMS</name>
<sequence length="280" mass="31455">MSSNVSSGKVSCVIFPYSKPYPSFNLEAIVIPQICEKVPQIPAVVQKWKYLENLCLAEPLAAHDEMEIDLLLGDLRRKATRLVATKSTLAARVDACHEAPDGSIGRRFRDEIERKLDKLQEPPPVKFVKPLPKPIDQPKKKRGGKRVRKMKERYALTEFRKQANRMNFADIEDDAYQEDLGYTRGTIGKTGTGRIRLPQVDEKTKVRISKTLQKNLQKQQIWGGSTTVKKQISGTASSVAFTPLQGLEIVNPQAAEVKVNEANAKYFSNTSGFLKLDKKD</sequence>
<dbReference type="Proteomes" id="UP000410492">
    <property type="component" value="Unassembled WGS sequence"/>
</dbReference>
<dbReference type="Pfam" id="PF09785">
    <property type="entry name" value="Prp31_C"/>
    <property type="match status" value="1"/>
</dbReference>
<evidence type="ECO:0000256" key="6">
    <source>
        <dbReference type="ARBA" id="ARBA00045397"/>
    </source>
</evidence>
<proteinExistence type="predicted"/>
<feature type="region of interest" description="Disordered" evidence="7">
    <location>
        <begin position="123"/>
        <end position="148"/>
    </location>
</feature>
<dbReference type="SUPFAM" id="SSF89124">
    <property type="entry name" value="Nop domain"/>
    <property type="match status" value="1"/>
</dbReference>
<evidence type="ECO:0000256" key="4">
    <source>
        <dbReference type="ARBA" id="ARBA00023274"/>
    </source>
</evidence>
<feature type="compositionally biased region" description="Pro residues" evidence="7">
    <location>
        <begin position="123"/>
        <end position="135"/>
    </location>
</feature>
<dbReference type="PROSITE" id="PS51358">
    <property type="entry name" value="NOP"/>
    <property type="match status" value="1"/>
</dbReference>
<comment type="subcellular location">
    <subcellularLocation>
        <location evidence="1">Nucleus</location>
    </subcellularLocation>
</comment>
<evidence type="ECO:0000256" key="1">
    <source>
        <dbReference type="ARBA" id="ARBA00004123"/>
    </source>
</evidence>
<keyword evidence="3" id="KW-0539">Nucleus</keyword>
<evidence type="ECO:0000313" key="9">
    <source>
        <dbReference type="EMBL" id="VEN52633.1"/>
    </source>
</evidence>
<dbReference type="GO" id="GO:0000244">
    <property type="term" value="P:spliceosomal tri-snRNP complex assembly"/>
    <property type="evidence" value="ECO:0007669"/>
    <property type="project" value="InterPro"/>
</dbReference>
<keyword evidence="4" id="KW-0687">Ribonucleoprotein</keyword>
<keyword evidence="10" id="KW-1185">Reference proteome</keyword>
<dbReference type="OrthoDB" id="4771285at2759"/>
<organism evidence="9 10">
    <name type="scientific">Callosobruchus maculatus</name>
    <name type="common">Southern cowpea weevil</name>
    <name type="synonym">Pulse bruchid</name>
    <dbReference type="NCBI Taxonomy" id="64391"/>
    <lineage>
        <taxon>Eukaryota</taxon>
        <taxon>Metazoa</taxon>
        <taxon>Ecdysozoa</taxon>
        <taxon>Arthropoda</taxon>
        <taxon>Hexapoda</taxon>
        <taxon>Insecta</taxon>
        <taxon>Pterygota</taxon>
        <taxon>Neoptera</taxon>
        <taxon>Endopterygota</taxon>
        <taxon>Coleoptera</taxon>
        <taxon>Polyphaga</taxon>
        <taxon>Cucujiformia</taxon>
        <taxon>Chrysomeloidea</taxon>
        <taxon>Chrysomelidae</taxon>
        <taxon>Bruchinae</taxon>
        <taxon>Bruchini</taxon>
        <taxon>Callosobruchus</taxon>
    </lineage>
</organism>